<dbReference type="VEuPathDB" id="TrichDB:TVAGG3_0997720"/>
<keyword evidence="1" id="KW-0812">Transmembrane</keyword>
<evidence type="ECO:0000256" key="1">
    <source>
        <dbReference type="SAM" id="Phobius"/>
    </source>
</evidence>
<dbReference type="OrthoDB" id="10564218at2759"/>
<evidence type="ECO:0000313" key="3">
    <source>
        <dbReference type="Proteomes" id="UP000001542"/>
    </source>
</evidence>
<dbReference type="EMBL" id="DS113198">
    <property type="protein sequence ID" value="EAY20422.1"/>
    <property type="molecule type" value="Genomic_DNA"/>
</dbReference>
<feature type="transmembrane region" description="Helical" evidence="1">
    <location>
        <begin position="339"/>
        <end position="362"/>
    </location>
</feature>
<accession>A2DGN5</accession>
<sequence length="418" mass="48505">MQLYLVNEYDPYRFEVDWKNGTSNSYLDFDIHLGTFHHISTFKLSTDFYSVSPHSSIPGCTKWHVASIIMPNDGSYTYTSAPIVTRDRCPETFMEIITEKPKSSTSSYRSITSTPNPNRKYLYRNEEKKSASFIKSNSKSTTPSIKRTTRSRSLSMHRKITADFPSDLLPNTQIPQSLILQRNTISLCVLSFIGTVYLAIYFYRHIKQHNQWHSTDSIYKDLTLYDQLHFSLGFWNPLHLLTEALLFSCSIFCLIQSQRMTQYPSYQMLIYFAFAFLSTYVVACRWFIYTPRLYQLIRIIRVVMMQIITIIIGLSPLVVGLMFFGSFFFGFVSDISRSFFRFFQMFVGATFGDDLFFMFTYYTDGTDLFNLLALIYVTAVAIVAGYICFPSFTSTISVLHKTVVIPVEEREKLEKAEE</sequence>
<reference evidence="2" key="2">
    <citation type="journal article" date="2007" name="Science">
        <title>Draft genome sequence of the sexually transmitted pathogen Trichomonas vaginalis.</title>
        <authorList>
            <person name="Carlton J.M."/>
            <person name="Hirt R.P."/>
            <person name="Silva J.C."/>
            <person name="Delcher A.L."/>
            <person name="Schatz M."/>
            <person name="Zhao Q."/>
            <person name="Wortman J.R."/>
            <person name="Bidwell S.L."/>
            <person name="Alsmark U.C.M."/>
            <person name="Besteiro S."/>
            <person name="Sicheritz-Ponten T."/>
            <person name="Noel C.J."/>
            <person name="Dacks J.B."/>
            <person name="Foster P.G."/>
            <person name="Simillion C."/>
            <person name="Van de Peer Y."/>
            <person name="Miranda-Saavedra D."/>
            <person name="Barton G.J."/>
            <person name="Westrop G.D."/>
            <person name="Mueller S."/>
            <person name="Dessi D."/>
            <person name="Fiori P.L."/>
            <person name="Ren Q."/>
            <person name="Paulsen I."/>
            <person name="Zhang H."/>
            <person name="Bastida-Corcuera F.D."/>
            <person name="Simoes-Barbosa A."/>
            <person name="Brown M.T."/>
            <person name="Hayes R.D."/>
            <person name="Mukherjee M."/>
            <person name="Okumura C.Y."/>
            <person name="Schneider R."/>
            <person name="Smith A.J."/>
            <person name="Vanacova S."/>
            <person name="Villalvazo M."/>
            <person name="Haas B.J."/>
            <person name="Pertea M."/>
            <person name="Feldblyum T.V."/>
            <person name="Utterback T.R."/>
            <person name="Shu C.L."/>
            <person name="Osoegawa K."/>
            <person name="de Jong P.J."/>
            <person name="Hrdy I."/>
            <person name="Horvathova L."/>
            <person name="Zubacova Z."/>
            <person name="Dolezal P."/>
            <person name="Malik S.B."/>
            <person name="Logsdon J.M. Jr."/>
            <person name="Henze K."/>
            <person name="Gupta A."/>
            <person name="Wang C.C."/>
            <person name="Dunne R.L."/>
            <person name="Upcroft J.A."/>
            <person name="Upcroft P."/>
            <person name="White O."/>
            <person name="Salzberg S.L."/>
            <person name="Tang P."/>
            <person name="Chiu C.-H."/>
            <person name="Lee Y.-S."/>
            <person name="Embley T.M."/>
            <person name="Coombs G.H."/>
            <person name="Mottram J.C."/>
            <person name="Tachezy J."/>
            <person name="Fraser-Liggett C.M."/>
            <person name="Johnson P.J."/>
        </authorList>
    </citation>
    <scope>NUCLEOTIDE SEQUENCE [LARGE SCALE GENOMIC DNA]</scope>
    <source>
        <strain evidence="2">G3</strain>
    </source>
</reference>
<organism evidence="2 3">
    <name type="scientific">Trichomonas vaginalis (strain ATCC PRA-98 / G3)</name>
    <dbReference type="NCBI Taxonomy" id="412133"/>
    <lineage>
        <taxon>Eukaryota</taxon>
        <taxon>Metamonada</taxon>
        <taxon>Parabasalia</taxon>
        <taxon>Trichomonadida</taxon>
        <taxon>Trichomonadidae</taxon>
        <taxon>Trichomonas</taxon>
    </lineage>
</organism>
<feature type="transmembrane region" description="Helical" evidence="1">
    <location>
        <begin position="238"/>
        <end position="256"/>
    </location>
</feature>
<reference evidence="2" key="1">
    <citation type="submission" date="2006-10" db="EMBL/GenBank/DDBJ databases">
        <authorList>
            <person name="Amadeo P."/>
            <person name="Zhao Q."/>
            <person name="Wortman J."/>
            <person name="Fraser-Liggett C."/>
            <person name="Carlton J."/>
        </authorList>
    </citation>
    <scope>NUCLEOTIDE SEQUENCE</scope>
    <source>
        <strain evidence="2">G3</strain>
    </source>
</reference>
<proteinExistence type="predicted"/>
<feature type="transmembrane region" description="Helical" evidence="1">
    <location>
        <begin position="184"/>
        <end position="203"/>
    </location>
</feature>
<dbReference type="KEGG" id="tva:5465959"/>
<keyword evidence="1" id="KW-1133">Transmembrane helix</keyword>
<gene>
    <name evidence="2" type="ORF">TVAG_110340</name>
</gene>
<feature type="transmembrane region" description="Helical" evidence="1">
    <location>
        <begin position="308"/>
        <end position="332"/>
    </location>
</feature>
<feature type="transmembrane region" description="Helical" evidence="1">
    <location>
        <begin position="368"/>
        <end position="389"/>
    </location>
</feature>
<dbReference type="VEuPathDB" id="TrichDB:TVAG_110340"/>
<evidence type="ECO:0000313" key="2">
    <source>
        <dbReference type="EMBL" id="EAY20422.1"/>
    </source>
</evidence>
<evidence type="ECO:0008006" key="4">
    <source>
        <dbReference type="Google" id="ProtNLM"/>
    </source>
</evidence>
<dbReference type="RefSeq" id="XP_001581408.1">
    <property type="nucleotide sequence ID" value="XM_001581358.1"/>
</dbReference>
<feature type="transmembrane region" description="Helical" evidence="1">
    <location>
        <begin position="268"/>
        <end position="288"/>
    </location>
</feature>
<keyword evidence="1" id="KW-0472">Membrane</keyword>
<protein>
    <recommendedName>
        <fullName evidence="4">Polycystin cation channel PKD1/PKD2 domain-containing protein</fullName>
    </recommendedName>
</protein>
<keyword evidence="3" id="KW-1185">Reference proteome</keyword>
<dbReference type="AlphaFoldDB" id="A2DGN5"/>
<dbReference type="Proteomes" id="UP000001542">
    <property type="component" value="Unassembled WGS sequence"/>
</dbReference>
<dbReference type="InParanoid" id="A2DGN5"/>
<name>A2DGN5_TRIV3</name>